<sequence>MQFVAMHATYGGDLISGALAQLAQLLGWLV</sequence>
<dbReference type="EMBL" id="CM001439">
    <property type="protein sequence ID" value="EHR52491.1"/>
    <property type="molecule type" value="Genomic_DNA"/>
</dbReference>
<dbReference type="Proteomes" id="UP000004926">
    <property type="component" value="Chromosome"/>
</dbReference>
<keyword evidence="2" id="KW-1185">Reference proteome</keyword>
<accession>H5X7Z1</accession>
<name>H5X7Z1_9PSEU</name>
<reference evidence="1 2" key="1">
    <citation type="journal article" date="2012" name="Stand. Genomic Sci.">
        <title>Genome sequence of the ocean sediment bacterium Saccharomonospora marina type strain (XMU15(T)).</title>
        <authorList>
            <person name="Klenk H.P."/>
            <person name="Lu M."/>
            <person name="Lucas S."/>
            <person name="Lapidus A."/>
            <person name="Copeland A."/>
            <person name="Pitluck S."/>
            <person name="Goodwin L.A."/>
            <person name="Han C."/>
            <person name="Tapia R."/>
            <person name="Brambilla E.M."/>
            <person name="Potter G."/>
            <person name="Land M."/>
            <person name="Ivanova N."/>
            <person name="Rohde M."/>
            <person name="Goker M."/>
            <person name="Detter J.C."/>
            <person name="Li W.J."/>
            <person name="Kyrpides N.C."/>
            <person name="Woyke T."/>
        </authorList>
    </citation>
    <scope>NUCLEOTIDE SEQUENCE [LARGE SCALE GENOMIC DNA]</scope>
    <source>
        <strain evidence="1 2">XMU15</strain>
    </source>
</reference>
<evidence type="ECO:0000313" key="2">
    <source>
        <dbReference type="Proteomes" id="UP000004926"/>
    </source>
</evidence>
<dbReference type="STRING" id="882083.SacmaDRAFT_4304"/>
<proteinExistence type="predicted"/>
<dbReference type="HOGENOM" id="CLU_221409_0_0_11"/>
<gene>
    <name evidence="1" type="ORF">SacmaDRAFT_4304</name>
</gene>
<organism evidence="1 2">
    <name type="scientific">Saccharomonospora marina XMU15</name>
    <dbReference type="NCBI Taxonomy" id="882083"/>
    <lineage>
        <taxon>Bacteria</taxon>
        <taxon>Bacillati</taxon>
        <taxon>Actinomycetota</taxon>
        <taxon>Actinomycetes</taxon>
        <taxon>Pseudonocardiales</taxon>
        <taxon>Pseudonocardiaceae</taxon>
        <taxon>Saccharomonospora</taxon>
    </lineage>
</organism>
<dbReference type="AlphaFoldDB" id="H5X7Z1"/>
<protein>
    <submittedName>
        <fullName evidence="1">Uncharacterized protein</fullName>
    </submittedName>
</protein>
<evidence type="ECO:0000313" key="1">
    <source>
        <dbReference type="EMBL" id="EHR52491.1"/>
    </source>
</evidence>